<proteinExistence type="predicted"/>
<organism evidence="1 2">
    <name type="scientific">Acropora cervicornis</name>
    <name type="common">Staghorn coral</name>
    <dbReference type="NCBI Taxonomy" id="6130"/>
    <lineage>
        <taxon>Eukaryota</taxon>
        <taxon>Metazoa</taxon>
        <taxon>Cnidaria</taxon>
        <taxon>Anthozoa</taxon>
        <taxon>Hexacorallia</taxon>
        <taxon>Scleractinia</taxon>
        <taxon>Astrocoeniina</taxon>
        <taxon>Acroporidae</taxon>
        <taxon>Acropora</taxon>
    </lineage>
</organism>
<keyword evidence="2" id="KW-1185">Reference proteome</keyword>
<dbReference type="Proteomes" id="UP001249851">
    <property type="component" value="Unassembled WGS sequence"/>
</dbReference>
<dbReference type="SUPFAM" id="SSF56219">
    <property type="entry name" value="DNase I-like"/>
    <property type="match status" value="1"/>
</dbReference>
<reference evidence="1" key="2">
    <citation type="journal article" date="2023" name="Science">
        <title>Genomic signatures of disease resistance in endangered staghorn corals.</title>
        <authorList>
            <person name="Vollmer S.V."/>
            <person name="Selwyn J.D."/>
            <person name="Despard B.A."/>
            <person name="Roesel C.L."/>
        </authorList>
    </citation>
    <scope>NUCLEOTIDE SEQUENCE</scope>
    <source>
        <strain evidence="1">K2</strain>
    </source>
</reference>
<accession>A0AAD9QQB4</accession>
<name>A0AAD9QQB4_ACRCE</name>
<dbReference type="InterPro" id="IPR036691">
    <property type="entry name" value="Endo/exonu/phosph_ase_sf"/>
</dbReference>
<dbReference type="AlphaFoldDB" id="A0AAD9QQB4"/>
<evidence type="ECO:0000313" key="2">
    <source>
        <dbReference type="Proteomes" id="UP001249851"/>
    </source>
</evidence>
<evidence type="ECO:0000313" key="1">
    <source>
        <dbReference type="EMBL" id="KAK2565150.1"/>
    </source>
</evidence>
<dbReference type="EMBL" id="JARQWQ010000020">
    <property type="protein sequence ID" value="KAK2565150.1"/>
    <property type="molecule type" value="Genomic_DNA"/>
</dbReference>
<comment type="caution">
    <text evidence="1">The sequence shown here is derived from an EMBL/GenBank/DDBJ whole genome shotgun (WGS) entry which is preliminary data.</text>
</comment>
<sequence>MAQEDEGCVHLYIDLCSDSKEEHENYVVSASARLTLRQYRDFVIGEYVINVRHRFAINTHLDHIQAKMKILQDKELVEEIKNLQPSAHVLVDGDFHIDNSGPNVGPVEKSIWLLNSMNQTVLRSVSPLQAVETNFDSVTFNAIFKSFNVEIVKK</sequence>
<gene>
    <name evidence="1" type="ORF">P5673_011075</name>
</gene>
<protein>
    <submittedName>
        <fullName evidence="1">Uncharacterized protein</fullName>
    </submittedName>
</protein>
<reference evidence="1" key="1">
    <citation type="journal article" date="2023" name="G3 (Bethesda)">
        <title>Whole genome assembly and annotation of the endangered Caribbean coral Acropora cervicornis.</title>
        <authorList>
            <person name="Selwyn J.D."/>
            <person name="Vollmer S.V."/>
        </authorList>
    </citation>
    <scope>NUCLEOTIDE SEQUENCE</scope>
    <source>
        <strain evidence="1">K2</strain>
    </source>
</reference>